<evidence type="ECO:0000313" key="7">
    <source>
        <dbReference type="Proteomes" id="UP000182334"/>
    </source>
</evidence>
<dbReference type="AlphaFoldDB" id="A0A1L0CYP1"/>
<dbReference type="GO" id="GO:0008252">
    <property type="term" value="F:nucleotidase activity"/>
    <property type="evidence" value="ECO:0007669"/>
    <property type="project" value="InterPro"/>
</dbReference>
<dbReference type="PANTHER" id="PTHR30457:SF0">
    <property type="entry name" value="PHOSPHATASE, PUTATIVE (AFU_ORTHOLOGUE AFUA_4G01070)-RELATED"/>
    <property type="match status" value="1"/>
</dbReference>
<gene>
    <name evidence="6" type="ORF">SAMEA4029010_CIC11G00000002142</name>
</gene>
<dbReference type="EMBL" id="LT635757">
    <property type="protein sequence ID" value="SGZ49305.1"/>
    <property type="molecule type" value="Genomic_DNA"/>
</dbReference>
<dbReference type="OrthoDB" id="4018688at2759"/>
<dbReference type="Pfam" id="PF01975">
    <property type="entry name" value="SurE"/>
    <property type="match status" value="1"/>
</dbReference>
<reference evidence="6 7" key="1">
    <citation type="submission" date="2016-10" db="EMBL/GenBank/DDBJ databases">
        <authorList>
            <person name="de Groot N.N."/>
        </authorList>
    </citation>
    <scope>NUCLEOTIDE SEQUENCE [LARGE SCALE GENOMIC DNA]</scope>
    <source>
        <strain evidence="6 7">CBS 141442</strain>
    </source>
</reference>
<comment type="similarity">
    <text evidence="1">Belongs to the SurE nucleotidase family.</text>
</comment>
<feature type="signal peptide" evidence="4">
    <location>
        <begin position="1"/>
        <end position="22"/>
    </location>
</feature>
<evidence type="ECO:0000256" key="2">
    <source>
        <dbReference type="ARBA" id="ARBA00022723"/>
    </source>
</evidence>
<dbReference type="Gene3D" id="3.40.1210.10">
    <property type="entry name" value="Survival protein SurE-like phosphatase/nucleotidase"/>
    <property type="match status" value="1"/>
</dbReference>
<proteinExistence type="inferred from homology"/>
<dbReference type="PANTHER" id="PTHR30457">
    <property type="entry name" value="5'-NUCLEOTIDASE SURE"/>
    <property type="match status" value="1"/>
</dbReference>
<keyword evidence="3" id="KW-0378">Hydrolase</keyword>
<feature type="domain" description="Survival protein SurE-like phosphatase/nucleotidase" evidence="5">
    <location>
        <begin position="15"/>
        <end position="173"/>
    </location>
</feature>
<keyword evidence="7" id="KW-1185">Reference proteome</keyword>
<accession>A0A1L0CYP1</accession>
<dbReference type="STRING" id="45354.A0A1L0CYP1"/>
<dbReference type="SUPFAM" id="SSF64167">
    <property type="entry name" value="SurE-like"/>
    <property type="match status" value="1"/>
</dbReference>
<protein>
    <submittedName>
        <fullName evidence="6">CIC11C00000002142</fullName>
    </submittedName>
</protein>
<evidence type="ECO:0000256" key="4">
    <source>
        <dbReference type="SAM" id="SignalP"/>
    </source>
</evidence>
<evidence type="ECO:0000256" key="3">
    <source>
        <dbReference type="ARBA" id="ARBA00022801"/>
    </source>
</evidence>
<evidence type="ECO:0000259" key="5">
    <source>
        <dbReference type="Pfam" id="PF01975"/>
    </source>
</evidence>
<dbReference type="InterPro" id="IPR002828">
    <property type="entry name" value="SurE-like_Pase/nucleotidase"/>
</dbReference>
<sequence length="403" mass="45213">MRLLLLLPFVAGLNVLMTSTDSWVSMNARYLYRALVEDGHNVVFIGPQTQMTESGPVEAKDGGDFNHLLPAHQKYYRHVRKLKTLTKGAKGVILKKDIEEFDKEFETQAIVSSRSMGQDPLNKDFWYVNANPLDSLAVGLSEIIPKYLPDFHPDLVLVGPNEGLHLSSSTHASEKDILEEDLSSLDNQVEAMVHLAQVHNYPTIAVSTEDVHHIYYQNEDYFNVEEKELSNSFKNNHVTRNLRFVSRKIVQLVNTVGPLLNSRISLNINFPSMSPDTSTCLTSLSEPAFEQVISTKGATGALGKVIGFPTYEVSEEEIVTSGFSYYKTSDEMQKSDEMSTVELMRMLYLIEEVEQDLKTNDAGARLTNKHEHEVLTRCKIAVSVNHISKGNNMDESVLDLSAL</sequence>
<evidence type="ECO:0000256" key="1">
    <source>
        <dbReference type="ARBA" id="ARBA00011062"/>
    </source>
</evidence>
<dbReference type="InterPro" id="IPR030048">
    <property type="entry name" value="SurE"/>
</dbReference>
<feature type="chain" id="PRO_5013176668" evidence="4">
    <location>
        <begin position="23"/>
        <end position="403"/>
    </location>
</feature>
<organism evidence="6 7">
    <name type="scientific">Sungouiella intermedia</name>
    <dbReference type="NCBI Taxonomy" id="45354"/>
    <lineage>
        <taxon>Eukaryota</taxon>
        <taxon>Fungi</taxon>
        <taxon>Dikarya</taxon>
        <taxon>Ascomycota</taxon>
        <taxon>Saccharomycotina</taxon>
        <taxon>Pichiomycetes</taxon>
        <taxon>Metschnikowiaceae</taxon>
        <taxon>Sungouiella</taxon>
    </lineage>
</organism>
<keyword evidence="4" id="KW-0732">Signal</keyword>
<dbReference type="GO" id="GO:0046872">
    <property type="term" value="F:metal ion binding"/>
    <property type="evidence" value="ECO:0007669"/>
    <property type="project" value="UniProtKB-KW"/>
</dbReference>
<name>A0A1L0CYP1_9ASCO</name>
<dbReference type="InterPro" id="IPR036523">
    <property type="entry name" value="SurE-like_sf"/>
</dbReference>
<dbReference type="Proteomes" id="UP000182334">
    <property type="component" value="Chromosome II"/>
</dbReference>
<evidence type="ECO:0000313" key="6">
    <source>
        <dbReference type="EMBL" id="SGZ49305.1"/>
    </source>
</evidence>
<keyword evidence="2" id="KW-0479">Metal-binding</keyword>